<evidence type="ECO:0000313" key="2">
    <source>
        <dbReference type="EMBL" id="KAJ0193137.1"/>
    </source>
</evidence>
<dbReference type="EMBL" id="NBSK02000008">
    <property type="protein sequence ID" value="KAJ0193137.1"/>
    <property type="molecule type" value="Genomic_DNA"/>
</dbReference>
<dbReference type="Proteomes" id="UP000235145">
    <property type="component" value="Unassembled WGS sequence"/>
</dbReference>
<organism evidence="2 3">
    <name type="scientific">Lactuca sativa</name>
    <name type="common">Garden lettuce</name>
    <dbReference type="NCBI Taxonomy" id="4236"/>
    <lineage>
        <taxon>Eukaryota</taxon>
        <taxon>Viridiplantae</taxon>
        <taxon>Streptophyta</taxon>
        <taxon>Embryophyta</taxon>
        <taxon>Tracheophyta</taxon>
        <taxon>Spermatophyta</taxon>
        <taxon>Magnoliopsida</taxon>
        <taxon>eudicotyledons</taxon>
        <taxon>Gunneridae</taxon>
        <taxon>Pentapetalae</taxon>
        <taxon>asterids</taxon>
        <taxon>campanulids</taxon>
        <taxon>Asterales</taxon>
        <taxon>Asteraceae</taxon>
        <taxon>Cichorioideae</taxon>
        <taxon>Cichorieae</taxon>
        <taxon>Lactucinae</taxon>
        <taxon>Lactuca</taxon>
    </lineage>
</organism>
<evidence type="ECO:0000256" key="1">
    <source>
        <dbReference type="SAM" id="Phobius"/>
    </source>
</evidence>
<accession>A0A9R1UU52</accession>
<comment type="caution">
    <text evidence="2">The sequence shown here is derived from an EMBL/GenBank/DDBJ whole genome shotgun (WGS) entry which is preliminary data.</text>
</comment>
<sequence>MSSKRPETLRWVCLWWKTEVMVLGSMMTVVETGLGLVVVSISEVGGLSRGPETSTKNTGSRKRNCPFVILLVTISQMTFRG</sequence>
<feature type="transmembrane region" description="Helical" evidence="1">
    <location>
        <begin position="20"/>
        <end position="41"/>
    </location>
</feature>
<keyword evidence="1" id="KW-1133">Transmembrane helix</keyword>
<gene>
    <name evidence="2" type="ORF">LSAT_V11C800428580</name>
</gene>
<reference evidence="2 3" key="1">
    <citation type="journal article" date="2017" name="Nat. Commun.">
        <title>Genome assembly with in vitro proximity ligation data and whole-genome triplication in lettuce.</title>
        <authorList>
            <person name="Reyes-Chin-Wo S."/>
            <person name="Wang Z."/>
            <person name="Yang X."/>
            <person name="Kozik A."/>
            <person name="Arikit S."/>
            <person name="Song C."/>
            <person name="Xia L."/>
            <person name="Froenicke L."/>
            <person name="Lavelle D.O."/>
            <person name="Truco M.J."/>
            <person name="Xia R."/>
            <person name="Zhu S."/>
            <person name="Xu C."/>
            <person name="Xu H."/>
            <person name="Xu X."/>
            <person name="Cox K."/>
            <person name="Korf I."/>
            <person name="Meyers B.C."/>
            <person name="Michelmore R.W."/>
        </authorList>
    </citation>
    <scope>NUCLEOTIDE SEQUENCE [LARGE SCALE GENOMIC DNA]</scope>
    <source>
        <strain evidence="3">cv. Salinas</strain>
        <tissue evidence="2">Seedlings</tissue>
    </source>
</reference>
<keyword evidence="1" id="KW-0472">Membrane</keyword>
<keyword evidence="3" id="KW-1185">Reference proteome</keyword>
<name>A0A9R1UU52_LACSA</name>
<keyword evidence="1" id="KW-0812">Transmembrane</keyword>
<evidence type="ECO:0000313" key="3">
    <source>
        <dbReference type="Proteomes" id="UP000235145"/>
    </source>
</evidence>
<proteinExistence type="predicted"/>
<protein>
    <submittedName>
        <fullName evidence="2">Uncharacterized protein</fullName>
    </submittedName>
</protein>
<dbReference type="AlphaFoldDB" id="A0A9R1UU52"/>